<evidence type="ECO:0000259" key="1">
    <source>
        <dbReference type="PROSITE" id="PS51724"/>
    </source>
</evidence>
<dbReference type="EMBL" id="BSNE01000002">
    <property type="protein sequence ID" value="GLQ01690.1"/>
    <property type="molecule type" value="Genomic_DNA"/>
</dbReference>
<dbReference type="PROSITE" id="PS51724">
    <property type="entry name" value="SPOR"/>
    <property type="match status" value="1"/>
</dbReference>
<dbReference type="AlphaFoldDB" id="A0AA37S1R5"/>
<reference evidence="2" key="2">
    <citation type="submission" date="2023-01" db="EMBL/GenBank/DDBJ databases">
        <title>Draft genome sequence of Pseudoalteromonas tetraodonis strain NBRC 103034.</title>
        <authorList>
            <person name="Sun Q."/>
            <person name="Mori K."/>
        </authorList>
    </citation>
    <scope>NUCLEOTIDE SEQUENCE</scope>
    <source>
        <strain evidence="2">NBRC 103034</strain>
    </source>
</reference>
<accession>A0AA37S1R5</accession>
<dbReference type="Gene3D" id="3.30.70.1070">
    <property type="entry name" value="Sporulation related repeat"/>
    <property type="match status" value="1"/>
</dbReference>
<proteinExistence type="predicted"/>
<reference evidence="2" key="1">
    <citation type="journal article" date="2014" name="Int. J. Syst. Evol. Microbiol.">
        <title>Complete genome sequence of Corynebacterium casei LMG S-19264T (=DSM 44701T), isolated from a smear-ripened cheese.</title>
        <authorList>
            <consortium name="US DOE Joint Genome Institute (JGI-PGF)"/>
            <person name="Walter F."/>
            <person name="Albersmeier A."/>
            <person name="Kalinowski J."/>
            <person name="Ruckert C."/>
        </authorList>
    </citation>
    <scope>NUCLEOTIDE SEQUENCE</scope>
    <source>
        <strain evidence="2">NBRC 103034</strain>
    </source>
</reference>
<evidence type="ECO:0000313" key="2">
    <source>
        <dbReference type="EMBL" id="GLQ01690.1"/>
    </source>
</evidence>
<dbReference type="Proteomes" id="UP001161408">
    <property type="component" value="Unassembled WGS sequence"/>
</dbReference>
<feature type="domain" description="SPOR" evidence="1">
    <location>
        <begin position="129"/>
        <end position="218"/>
    </location>
</feature>
<sequence length="220" mass="23643">MQHANLYKRYSILIACIGALFISGCSSPKTTVESPQPKQASASLSDEELAQLKASSQQWQAAKAGVERLLVIEQDLKLLISQLNAVANQDTASTNTPVVPTAKASAETVSPKVAQKAQMATNAAADEKQAVKALFALQVAAVTDKDRLSQSLNEIKASASSLFEGEFVANVETINVSGITYYRLKLGAYQEQANAAADCDKLKQRQINCIVSHYTQQPLK</sequence>
<dbReference type="Pfam" id="PF05036">
    <property type="entry name" value="SPOR"/>
    <property type="match status" value="1"/>
</dbReference>
<name>A0AA37S1R5_9GAMM</name>
<gene>
    <name evidence="2" type="ORF">GCM10007914_05710</name>
</gene>
<dbReference type="InterPro" id="IPR036680">
    <property type="entry name" value="SPOR-like_sf"/>
</dbReference>
<comment type="caution">
    <text evidence="2">The sequence shown here is derived from an EMBL/GenBank/DDBJ whole genome shotgun (WGS) entry which is preliminary data.</text>
</comment>
<evidence type="ECO:0000313" key="3">
    <source>
        <dbReference type="Proteomes" id="UP001161408"/>
    </source>
</evidence>
<dbReference type="GO" id="GO:0042834">
    <property type="term" value="F:peptidoglycan binding"/>
    <property type="evidence" value="ECO:0007669"/>
    <property type="project" value="InterPro"/>
</dbReference>
<organism evidence="2 3">
    <name type="scientific">Pseudoalteromonas tetraodonis GFC</name>
    <dbReference type="NCBI Taxonomy" id="1315271"/>
    <lineage>
        <taxon>Bacteria</taxon>
        <taxon>Pseudomonadati</taxon>
        <taxon>Pseudomonadota</taxon>
        <taxon>Gammaproteobacteria</taxon>
        <taxon>Alteromonadales</taxon>
        <taxon>Pseudoalteromonadaceae</taxon>
        <taxon>Pseudoalteromonas</taxon>
    </lineage>
</organism>
<dbReference type="RefSeq" id="WP_096038670.1">
    <property type="nucleotide sequence ID" value="NZ_BJXY01000005.1"/>
</dbReference>
<protein>
    <recommendedName>
        <fullName evidence="1">SPOR domain-containing protein</fullName>
    </recommendedName>
</protein>
<keyword evidence="3" id="KW-1185">Reference proteome</keyword>
<dbReference type="InterPro" id="IPR007730">
    <property type="entry name" value="SPOR-like_dom"/>
</dbReference>